<dbReference type="Proteomes" id="UP000245959">
    <property type="component" value="Unassembled WGS sequence"/>
</dbReference>
<dbReference type="PROSITE" id="PS51094">
    <property type="entry name" value="PTS_EIIA_TYPE_2"/>
    <property type="match status" value="1"/>
</dbReference>
<accession>A0A2U1BB67</accession>
<dbReference type="OrthoDB" id="95460at2"/>
<dbReference type="Pfam" id="PF00359">
    <property type="entry name" value="PTS_EIIA_2"/>
    <property type="match status" value="1"/>
</dbReference>
<organism evidence="2 3">
    <name type="scientific">Victivallis vadensis</name>
    <dbReference type="NCBI Taxonomy" id="172901"/>
    <lineage>
        <taxon>Bacteria</taxon>
        <taxon>Pseudomonadati</taxon>
        <taxon>Lentisphaerota</taxon>
        <taxon>Lentisphaeria</taxon>
        <taxon>Victivallales</taxon>
        <taxon>Victivallaceae</taxon>
        <taxon>Victivallis</taxon>
    </lineage>
</organism>
<evidence type="ECO:0000259" key="1">
    <source>
        <dbReference type="PROSITE" id="PS51094"/>
    </source>
</evidence>
<proteinExistence type="predicted"/>
<dbReference type="RefSeq" id="WP_116882300.1">
    <property type="nucleotide sequence ID" value="NZ_CABMMC010000254.1"/>
</dbReference>
<gene>
    <name evidence="2" type="ORF">C8D82_10198</name>
</gene>
<dbReference type="CDD" id="cd00211">
    <property type="entry name" value="PTS_IIA_fru"/>
    <property type="match status" value="1"/>
</dbReference>
<dbReference type="SUPFAM" id="SSF55804">
    <property type="entry name" value="Phoshotransferase/anion transport protein"/>
    <property type="match status" value="1"/>
</dbReference>
<keyword evidence="3" id="KW-1185">Reference proteome</keyword>
<sequence length="161" mass="17465">MADSVSSVEGGECNLAGYLTGDRALLLDVHSKHEVLDRLIDCLAGSPEVASREELAAGVYEREKLMSTGIGLGIAIPHVRLASVSDLAVAAALVPRGIDDYESLDSMPVRLVLLIAARSDQHAEYLRLLSRLSSKLKDDCFRERLFACSSSAEFYAQLIEK</sequence>
<evidence type="ECO:0000313" key="2">
    <source>
        <dbReference type="EMBL" id="PVY45904.1"/>
    </source>
</evidence>
<dbReference type="PANTHER" id="PTHR47738:SF2">
    <property type="entry name" value="PTS SYSTEM FRUCTOSE-LIKE EIIA COMPONENT"/>
    <property type="match status" value="1"/>
</dbReference>
<name>A0A2U1BB67_9BACT</name>
<comment type="caution">
    <text evidence="2">The sequence shown here is derived from an EMBL/GenBank/DDBJ whole genome shotgun (WGS) entry which is preliminary data.</text>
</comment>
<dbReference type="EMBL" id="QEKH01000001">
    <property type="protein sequence ID" value="PVY45904.1"/>
    <property type="molecule type" value="Genomic_DNA"/>
</dbReference>
<evidence type="ECO:0000313" key="3">
    <source>
        <dbReference type="Proteomes" id="UP000245959"/>
    </source>
</evidence>
<feature type="domain" description="PTS EIIA type-2" evidence="1">
    <location>
        <begin position="16"/>
        <end position="161"/>
    </location>
</feature>
<dbReference type="Gene3D" id="3.40.930.10">
    <property type="entry name" value="Mannitol-specific EII, Chain A"/>
    <property type="match status" value="1"/>
</dbReference>
<dbReference type="InterPro" id="IPR016152">
    <property type="entry name" value="PTrfase/Anion_transptr"/>
</dbReference>
<protein>
    <submittedName>
        <fullName evidence="2">PTS system IIA component (Fru family)</fullName>
    </submittedName>
</protein>
<dbReference type="InterPro" id="IPR002178">
    <property type="entry name" value="PTS_EIIA_type-2_dom"/>
</dbReference>
<dbReference type="AlphaFoldDB" id="A0A2U1BB67"/>
<reference evidence="2 3" key="1">
    <citation type="submission" date="2018-04" db="EMBL/GenBank/DDBJ databases">
        <title>Genomic Encyclopedia of Type Strains, Phase IV (KMG-IV): sequencing the most valuable type-strain genomes for metagenomic binning, comparative biology and taxonomic classification.</title>
        <authorList>
            <person name="Goeker M."/>
        </authorList>
    </citation>
    <scope>NUCLEOTIDE SEQUENCE [LARGE SCALE GENOMIC DNA]</scope>
    <source>
        <strain evidence="2 3">DSM 14823</strain>
    </source>
</reference>
<dbReference type="InterPro" id="IPR051541">
    <property type="entry name" value="PTS_SugarTrans_NitroReg"/>
</dbReference>
<dbReference type="GeneID" id="78293634"/>
<dbReference type="PANTHER" id="PTHR47738">
    <property type="entry name" value="PTS SYSTEM FRUCTOSE-LIKE EIIA COMPONENT-RELATED"/>
    <property type="match status" value="1"/>
</dbReference>